<keyword evidence="1" id="KW-1133">Transmembrane helix</keyword>
<proteinExistence type="predicted"/>
<comment type="caution">
    <text evidence="2">The sequence shown here is derived from an EMBL/GenBank/DDBJ whole genome shotgun (WGS) entry which is preliminary data.</text>
</comment>
<reference evidence="2 3" key="1">
    <citation type="submission" date="2020-08" db="EMBL/GenBank/DDBJ databases">
        <title>Genomic Encyclopedia of Type Strains, Phase IV (KMG-IV): sequencing the most valuable type-strain genomes for metagenomic binning, comparative biology and taxonomic classification.</title>
        <authorList>
            <person name="Goeker M."/>
        </authorList>
    </citation>
    <scope>NUCLEOTIDE SEQUENCE [LARGE SCALE GENOMIC DNA]</scope>
    <source>
        <strain evidence="2 3">DSM 12252</strain>
    </source>
</reference>
<feature type="transmembrane region" description="Helical" evidence="1">
    <location>
        <begin position="100"/>
        <end position="117"/>
    </location>
</feature>
<name>A0A7W7YBJ0_9BACT</name>
<keyword evidence="1" id="KW-0812">Transmembrane</keyword>
<dbReference type="RefSeq" id="WP_184340003.1">
    <property type="nucleotide sequence ID" value="NZ_JACHIG010000005.1"/>
</dbReference>
<keyword evidence="3" id="KW-1185">Reference proteome</keyword>
<evidence type="ECO:0000313" key="3">
    <source>
        <dbReference type="Proteomes" id="UP000590740"/>
    </source>
</evidence>
<organism evidence="2 3">
    <name type="scientific">Prosthecobacter vanneervenii</name>
    <dbReference type="NCBI Taxonomy" id="48466"/>
    <lineage>
        <taxon>Bacteria</taxon>
        <taxon>Pseudomonadati</taxon>
        <taxon>Verrucomicrobiota</taxon>
        <taxon>Verrucomicrobiia</taxon>
        <taxon>Verrucomicrobiales</taxon>
        <taxon>Verrucomicrobiaceae</taxon>
        <taxon>Prosthecobacter</taxon>
    </lineage>
</organism>
<dbReference type="Proteomes" id="UP000590740">
    <property type="component" value="Unassembled WGS sequence"/>
</dbReference>
<evidence type="ECO:0000313" key="2">
    <source>
        <dbReference type="EMBL" id="MBB5033084.1"/>
    </source>
</evidence>
<dbReference type="AlphaFoldDB" id="A0A7W7YBJ0"/>
<keyword evidence="1" id="KW-0472">Membrane</keyword>
<feature type="transmembrane region" description="Helical" evidence="1">
    <location>
        <begin position="163"/>
        <end position="180"/>
    </location>
</feature>
<accession>A0A7W7YBJ0</accession>
<dbReference type="EMBL" id="JACHIG010000005">
    <property type="protein sequence ID" value="MBB5033084.1"/>
    <property type="molecule type" value="Genomic_DNA"/>
</dbReference>
<sequence>MDTELNPYAAPRAQLVLDHEDAARTRYEFLRTEAHLKACGILVLAGGVMGIIAVVMQRRIIAREFGLSAGLLPWTQISLLSLQLAVGSGLYFLKRWAGMMAWIIMITAVLISLMQLPGSIVQLLIQAVILRFFLSESARRVFSSNYQRMILQTPEIRTRPATWVYPLIVLIMMFLVGIFWR</sequence>
<evidence type="ECO:0000256" key="1">
    <source>
        <dbReference type="SAM" id="Phobius"/>
    </source>
</evidence>
<gene>
    <name evidence="2" type="ORF">HNQ65_002667</name>
</gene>
<feature type="transmembrane region" description="Helical" evidence="1">
    <location>
        <begin position="74"/>
        <end position="93"/>
    </location>
</feature>
<protein>
    <submittedName>
        <fullName evidence="2">Uncharacterized protein</fullName>
    </submittedName>
</protein>
<feature type="transmembrane region" description="Helical" evidence="1">
    <location>
        <begin position="34"/>
        <end position="54"/>
    </location>
</feature>